<protein>
    <submittedName>
        <fullName evidence="3">Uncharacterized protein</fullName>
    </submittedName>
</protein>
<proteinExistence type="predicted"/>
<accession>A0A7W9SW09</accession>
<comment type="caution">
    <text evidence="3">The sequence shown here is derived from an EMBL/GenBank/DDBJ whole genome shotgun (WGS) entry which is preliminary data.</text>
</comment>
<feature type="transmembrane region" description="Helical" evidence="2">
    <location>
        <begin position="51"/>
        <end position="72"/>
    </location>
</feature>
<feature type="region of interest" description="Disordered" evidence="1">
    <location>
        <begin position="1"/>
        <end position="24"/>
    </location>
</feature>
<evidence type="ECO:0000313" key="4">
    <source>
        <dbReference type="Proteomes" id="UP000520814"/>
    </source>
</evidence>
<dbReference type="SUPFAM" id="SSF50998">
    <property type="entry name" value="Quinoprotein alcohol dehydrogenase-like"/>
    <property type="match status" value="1"/>
</dbReference>
<dbReference type="InterPro" id="IPR015943">
    <property type="entry name" value="WD40/YVTN_repeat-like_dom_sf"/>
</dbReference>
<evidence type="ECO:0000256" key="1">
    <source>
        <dbReference type="SAM" id="MobiDB-lite"/>
    </source>
</evidence>
<dbReference type="Proteomes" id="UP000520814">
    <property type="component" value="Unassembled WGS sequence"/>
</dbReference>
<dbReference type="AlphaFoldDB" id="A0A7W9SW09"/>
<sequence length="436" mass="47101">MRLTTNTPTPTTQTQPTSQHITAPTPVVAASTVLVTTGARTRRRRSSSGHLVLWGTLLVPVVALGLALRPAVQTQLVERRLAPRQLLAVLPGTETNGMALSANGRYMAVRSLKLERGSGEGIAWLNQTQVYDTGTGKQLGTVRTPDGTSSMVGITADGTRIVTAEYGNAKKNQGQLSWWDVASGKPINTVTYPSTTAENLLSVAGTELLESQDGVLTLRSTETGALLARFPIPSTLAGQPTNPRCYQLALSPNSQWVAARVSLKNSTGLYGLVGAELVLWKRGEQKPRWSFPVREHNAANTVMVANDGTVLATVEKVIQDARQFINLNDAMYRGVICLDATTGKERWFIPHGKGFTGLTYALAIDPARNRVALRYGERFIGLHRLTDGSLISTIDTRQKISNGGVLGERVRFSDDGKTLYDRQVGGIAVWSLEGLK</sequence>
<dbReference type="Gene3D" id="2.130.10.10">
    <property type="entry name" value="YVTN repeat-like/Quinoprotein amine dehydrogenase"/>
    <property type="match status" value="2"/>
</dbReference>
<evidence type="ECO:0000256" key="2">
    <source>
        <dbReference type="SAM" id="Phobius"/>
    </source>
</evidence>
<evidence type="ECO:0000313" key="3">
    <source>
        <dbReference type="EMBL" id="MBB6053244.1"/>
    </source>
</evidence>
<dbReference type="InterPro" id="IPR011047">
    <property type="entry name" value="Quinoprotein_ADH-like_sf"/>
</dbReference>
<organism evidence="3 4">
    <name type="scientific">Armatimonas rosea</name>
    <dbReference type="NCBI Taxonomy" id="685828"/>
    <lineage>
        <taxon>Bacteria</taxon>
        <taxon>Bacillati</taxon>
        <taxon>Armatimonadota</taxon>
        <taxon>Armatimonadia</taxon>
        <taxon>Armatimonadales</taxon>
        <taxon>Armatimonadaceae</taxon>
        <taxon>Armatimonas</taxon>
    </lineage>
</organism>
<keyword evidence="2" id="KW-0812">Transmembrane</keyword>
<gene>
    <name evidence="3" type="ORF">HNQ39_005078</name>
</gene>
<name>A0A7W9SW09_ARMRO</name>
<feature type="compositionally biased region" description="Low complexity" evidence="1">
    <location>
        <begin position="1"/>
        <end position="19"/>
    </location>
</feature>
<reference evidence="3 4" key="1">
    <citation type="submission" date="2020-08" db="EMBL/GenBank/DDBJ databases">
        <title>Genomic Encyclopedia of Type Strains, Phase IV (KMG-IV): sequencing the most valuable type-strain genomes for metagenomic binning, comparative biology and taxonomic classification.</title>
        <authorList>
            <person name="Goeker M."/>
        </authorList>
    </citation>
    <scope>NUCLEOTIDE SEQUENCE [LARGE SCALE GENOMIC DNA]</scope>
    <source>
        <strain evidence="3 4">DSM 23562</strain>
    </source>
</reference>
<keyword evidence="2" id="KW-1133">Transmembrane helix</keyword>
<dbReference type="RefSeq" id="WP_184203344.1">
    <property type="nucleotide sequence ID" value="NZ_JACHGW010000006.1"/>
</dbReference>
<keyword evidence="2" id="KW-0472">Membrane</keyword>
<keyword evidence="4" id="KW-1185">Reference proteome</keyword>
<dbReference type="EMBL" id="JACHGW010000006">
    <property type="protein sequence ID" value="MBB6053244.1"/>
    <property type="molecule type" value="Genomic_DNA"/>
</dbReference>